<evidence type="ECO:0000256" key="1">
    <source>
        <dbReference type="SAM" id="MobiDB-lite"/>
    </source>
</evidence>
<gene>
    <name evidence="3" type="ORF">CDL12_15993</name>
</gene>
<evidence type="ECO:0008006" key="5">
    <source>
        <dbReference type="Google" id="ProtNLM"/>
    </source>
</evidence>
<evidence type="ECO:0000313" key="4">
    <source>
        <dbReference type="Proteomes" id="UP000231279"/>
    </source>
</evidence>
<dbReference type="EMBL" id="NKXS01002941">
    <property type="protein sequence ID" value="PIN11399.1"/>
    <property type="molecule type" value="Genomic_DNA"/>
</dbReference>
<dbReference type="AlphaFoldDB" id="A0A2G9H1K0"/>
<keyword evidence="2" id="KW-0812">Transmembrane</keyword>
<evidence type="ECO:0000256" key="2">
    <source>
        <dbReference type="SAM" id="Phobius"/>
    </source>
</evidence>
<reference evidence="4" key="1">
    <citation type="journal article" date="2018" name="Gigascience">
        <title>Genome assembly of the Pink Ipe (Handroanthus impetiginosus, Bignoniaceae), a highly valued, ecologically keystone Neotropical timber forest tree.</title>
        <authorList>
            <person name="Silva-Junior O.B."/>
            <person name="Grattapaglia D."/>
            <person name="Novaes E."/>
            <person name="Collevatti R.G."/>
        </authorList>
    </citation>
    <scope>NUCLEOTIDE SEQUENCE [LARGE SCALE GENOMIC DNA]</scope>
    <source>
        <strain evidence="4">cv. UFG-1</strain>
    </source>
</reference>
<organism evidence="3 4">
    <name type="scientific">Handroanthus impetiginosus</name>
    <dbReference type="NCBI Taxonomy" id="429701"/>
    <lineage>
        <taxon>Eukaryota</taxon>
        <taxon>Viridiplantae</taxon>
        <taxon>Streptophyta</taxon>
        <taxon>Embryophyta</taxon>
        <taxon>Tracheophyta</taxon>
        <taxon>Spermatophyta</taxon>
        <taxon>Magnoliopsida</taxon>
        <taxon>eudicotyledons</taxon>
        <taxon>Gunneridae</taxon>
        <taxon>Pentapetalae</taxon>
        <taxon>asterids</taxon>
        <taxon>lamiids</taxon>
        <taxon>Lamiales</taxon>
        <taxon>Bignoniaceae</taxon>
        <taxon>Crescentiina</taxon>
        <taxon>Tabebuia alliance</taxon>
        <taxon>Handroanthus</taxon>
    </lineage>
</organism>
<feature type="region of interest" description="Disordered" evidence="1">
    <location>
        <begin position="119"/>
        <end position="216"/>
    </location>
</feature>
<sequence>MDHENEKYWASPPLKKVIPQLLLSVSIFSLIFSYSSLYSSSFSSSSLVYSPGFKFHYNFSPKYSFPFLSHSAFNKNCLFLICNGLLVFLAKTSGLVRPPAEASTSDLINDILQKSIGDGQQMPIDQKVPPEEISTAPADQPKEEEKSFEGQEVSITIAESEEEGTEEKDEISDQSISSCWPFDDVDDDGGELRGQEVEEERDEQEEEKEELSTQELNQKFEDFIRRMKEEIMISDARQKEVMLN</sequence>
<evidence type="ECO:0000313" key="3">
    <source>
        <dbReference type="EMBL" id="PIN11399.1"/>
    </source>
</evidence>
<name>A0A2G9H1K0_9LAMI</name>
<feature type="transmembrane region" description="Helical" evidence="2">
    <location>
        <begin position="21"/>
        <end position="39"/>
    </location>
</feature>
<dbReference type="Proteomes" id="UP000231279">
    <property type="component" value="Unassembled WGS sequence"/>
</dbReference>
<protein>
    <recommendedName>
        <fullName evidence="5">DUF4408 domain-containing protein</fullName>
    </recommendedName>
</protein>
<feature type="transmembrane region" description="Helical" evidence="2">
    <location>
        <begin position="72"/>
        <end position="90"/>
    </location>
</feature>
<feature type="compositionally biased region" description="Acidic residues" evidence="1">
    <location>
        <begin position="159"/>
        <end position="172"/>
    </location>
</feature>
<dbReference type="OrthoDB" id="1727102at2759"/>
<dbReference type="PANTHER" id="PTHR34947:SF2">
    <property type="entry name" value="TRANSMEMBRANE PROTEIN"/>
    <property type="match status" value="1"/>
</dbReference>
<comment type="caution">
    <text evidence="3">The sequence shown here is derived from an EMBL/GenBank/DDBJ whole genome shotgun (WGS) entry which is preliminary data.</text>
</comment>
<keyword evidence="4" id="KW-1185">Reference proteome</keyword>
<feature type="compositionally biased region" description="Basic and acidic residues" evidence="1">
    <location>
        <begin position="140"/>
        <end position="149"/>
    </location>
</feature>
<proteinExistence type="predicted"/>
<feature type="compositionally biased region" description="Acidic residues" evidence="1">
    <location>
        <begin position="197"/>
        <end position="209"/>
    </location>
</feature>
<keyword evidence="2" id="KW-1133">Transmembrane helix</keyword>
<dbReference type="PANTHER" id="PTHR34947">
    <property type="entry name" value="TRANSMEMBRANE PROTEIN"/>
    <property type="match status" value="1"/>
</dbReference>
<keyword evidence="2" id="KW-0472">Membrane</keyword>
<accession>A0A2G9H1K0</accession>